<keyword evidence="5" id="KW-0067">ATP-binding</keyword>
<organism evidence="11 12">
    <name type="scientific">Dipteronia dyeriana</name>
    <dbReference type="NCBI Taxonomy" id="168575"/>
    <lineage>
        <taxon>Eukaryota</taxon>
        <taxon>Viridiplantae</taxon>
        <taxon>Streptophyta</taxon>
        <taxon>Embryophyta</taxon>
        <taxon>Tracheophyta</taxon>
        <taxon>Spermatophyta</taxon>
        <taxon>Magnoliopsida</taxon>
        <taxon>eudicotyledons</taxon>
        <taxon>Gunneridae</taxon>
        <taxon>Pentapetalae</taxon>
        <taxon>rosids</taxon>
        <taxon>malvids</taxon>
        <taxon>Sapindales</taxon>
        <taxon>Sapindaceae</taxon>
        <taxon>Hippocastanoideae</taxon>
        <taxon>Acereae</taxon>
        <taxon>Dipteronia</taxon>
    </lineage>
</organism>
<evidence type="ECO:0000256" key="3">
    <source>
        <dbReference type="ARBA" id="ARBA00022598"/>
    </source>
</evidence>
<dbReference type="InterPro" id="IPR018027">
    <property type="entry name" value="Asn/Gln_amidotransferase"/>
</dbReference>
<dbReference type="NCBIfam" id="TIGR00133">
    <property type="entry name" value="gatB"/>
    <property type="match status" value="1"/>
</dbReference>
<dbReference type="InterPro" id="IPR004413">
    <property type="entry name" value="GatB"/>
</dbReference>
<keyword evidence="6" id="KW-0648">Protein biosynthesis</keyword>
<dbReference type="SMART" id="SM00845">
    <property type="entry name" value="GatB_Yqey"/>
    <property type="match status" value="1"/>
</dbReference>
<protein>
    <recommendedName>
        <fullName evidence="10">Asn/Gln amidotransferase domain-containing protein</fullName>
    </recommendedName>
</protein>
<dbReference type="GO" id="GO:0050567">
    <property type="term" value="F:glutaminyl-tRNA synthase (glutamine-hydrolyzing) activity"/>
    <property type="evidence" value="ECO:0007669"/>
    <property type="project" value="TreeGrafter"/>
</dbReference>
<comment type="catalytic activity">
    <reaction evidence="9">
        <text>L-glutamyl-tRNA(Gln) + L-glutamine + ATP + H2O = L-glutaminyl-tRNA(Gln) + L-glutamate + ADP + phosphate + H(+)</text>
        <dbReference type="Rhea" id="RHEA:17521"/>
        <dbReference type="Rhea" id="RHEA-COMP:9681"/>
        <dbReference type="Rhea" id="RHEA-COMP:9684"/>
        <dbReference type="ChEBI" id="CHEBI:15377"/>
        <dbReference type="ChEBI" id="CHEBI:15378"/>
        <dbReference type="ChEBI" id="CHEBI:29985"/>
        <dbReference type="ChEBI" id="CHEBI:30616"/>
        <dbReference type="ChEBI" id="CHEBI:43474"/>
        <dbReference type="ChEBI" id="CHEBI:58359"/>
        <dbReference type="ChEBI" id="CHEBI:78520"/>
        <dbReference type="ChEBI" id="CHEBI:78521"/>
        <dbReference type="ChEBI" id="CHEBI:456216"/>
    </reaction>
</comment>
<gene>
    <name evidence="11" type="ORF">Ddye_018972</name>
</gene>
<evidence type="ECO:0000256" key="6">
    <source>
        <dbReference type="ARBA" id="ARBA00022917"/>
    </source>
</evidence>
<dbReference type="InterPro" id="IPR042114">
    <property type="entry name" value="GatB_C_1"/>
</dbReference>
<evidence type="ECO:0000256" key="8">
    <source>
        <dbReference type="ARBA" id="ARBA00047380"/>
    </source>
</evidence>
<keyword evidence="4" id="KW-0547">Nucleotide-binding</keyword>
<dbReference type="InterPro" id="IPR023168">
    <property type="entry name" value="GatB_Yqey_C_2"/>
</dbReference>
<dbReference type="AlphaFoldDB" id="A0AAD9TX85"/>
<sequence>MRNGIEAAEYAAEVQRVVRYLGVSNGNMQEGSLRCDVNVSIRPVGQSEFGTKVEIKNLNSFSSVSRAIDFEIERQALLHSQGQGDQIFQETRLWEEGSQKTVTMRKKEGLSDYRYFPEPDLPEVILTEEYVDSIQGSLPELPEAKRRRFEKMGLSMQDVLFLANDINVAQFFDSTIELGADVKLAANWIMSDIAAYMKNERLSIDEVKLTPEELAELIASIKSGTISGKIGKEILFELLAKGGTVKGIIKEKDLVQIVDPSEIEKMVDKVLSENPKQLEQYRGGKTKLEGFFAGQVMKISKGKANPGLLNKILLKKLNAKS</sequence>
<dbReference type="GO" id="GO:0070681">
    <property type="term" value="P:glutaminyl-tRNAGln biosynthesis via transamidation"/>
    <property type="evidence" value="ECO:0007669"/>
    <property type="project" value="TreeGrafter"/>
</dbReference>
<dbReference type="GO" id="GO:0005524">
    <property type="term" value="F:ATP binding"/>
    <property type="evidence" value="ECO:0007669"/>
    <property type="project" value="UniProtKB-KW"/>
</dbReference>
<dbReference type="EMBL" id="JANJYI010000006">
    <property type="protein sequence ID" value="KAK2643777.1"/>
    <property type="molecule type" value="Genomic_DNA"/>
</dbReference>
<dbReference type="SUPFAM" id="SSF89095">
    <property type="entry name" value="GatB/YqeY motif"/>
    <property type="match status" value="1"/>
</dbReference>
<dbReference type="InterPro" id="IPR014746">
    <property type="entry name" value="Gln_synth/guanido_kin_cat_dom"/>
</dbReference>
<dbReference type="FunFam" id="1.10.150.380:FF:000001">
    <property type="entry name" value="Aspartyl/glutamyl-tRNA(Asn/Gln) amidotransferase subunit B"/>
    <property type="match status" value="1"/>
</dbReference>
<dbReference type="PANTHER" id="PTHR11659:SF0">
    <property type="entry name" value="GLUTAMYL-TRNA(GLN) AMIDOTRANSFERASE SUBUNIT B, MITOCHONDRIAL"/>
    <property type="match status" value="1"/>
</dbReference>
<proteinExistence type="inferred from homology"/>
<evidence type="ECO:0000256" key="1">
    <source>
        <dbReference type="ARBA" id="ARBA00005306"/>
    </source>
</evidence>
<comment type="function">
    <text evidence="7">Allows the formation of correctly charged Asn-tRNA(Asn) or Gln-tRNA(Gln) through the transamidation of misacylated Asp-tRNA(Asn) or Glu-tRNA(Gln) in organisms which lack either or both of asparaginyl-tRNA or glutaminyl-tRNA synthetases. The reaction takes place in the presence of glutamine and ATP through an activated phospho-Asp-tRNA(Asn) or phospho-Glu-tRNA(Gln).</text>
</comment>
<comment type="subunit">
    <text evidence="2">Heterotrimer of A, B and C subunits.</text>
</comment>
<dbReference type="GO" id="GO:0043436">
    <property type="term" value="P:oxoacid metabolic process"/>
    <property type="evidence" value="ECO:0007669"/>
    <property type="project" value="UniProtKB-ARBA"/>
</dbReference>
<dbReference type="FunFam" id="1.10.10.410:FF:000001">
    <property type="entry name" value="Aspartyl/glutamyl-tRNA(Asn/Gln) amidotransferase subunit B"/>
    <property type="match status" value="1"/>
</dbReference>
<evidence type="ECO:0000313" key="11">
    <source>
        <dbReference type="EMBL" id="KAK2643777.1"/>
    </source>
</evidence>
<dbReference type="Gene3D" id="1.10.10.410">
    <property type="match status" value="1"/>
</dbReference>
<dbReference type="Gene3D" id="1.10.150.380">
    <property type="entry name" value="GatB domain, N-terminal subdomain"/>
    <property type="match status" value="1"/>
</dbReference>
<comment type="caution">
    <text evidence="11">The sequence shown here is derived from an EMBL/GenBank/DDBJ whole genome shotgun (WGS) entry which is preliminary data.</text>
</comment>
<dbReference type="SUPFAM" id="SSF55931">
    <property type="entry name" value="Glutamine synthetase/guanido kinase"/>
    <property type="match status" value="1"/>
</dbReference>
<evidence type="ECO:0000256" key="2">
    <source>
        <dbReference type="ARBA" id="ARBA00011123"/>
    </source>
</evidence>
<dbReference type="InterPro" id="IPR003789">
    <property type="entry name" value="Asn/Gln_tRNA_amidoTrase-B-like"/>
</dbReference>
<dbReference type="Pfam" id="PF02934">
    <property type="entry name" value="GatB_N"/>
    <property type="match status" value="1"/>
</dbReference>
<accession>A0AAD9TX85</accession>
<dbReference type="GO" id="GO:0006412">
    <property type="term" value="P:translation"/>
    <property type="evidence" value="ECO:0007669"/>
    <property type="project" value="UniProtKB-KW"/>
</dbReference>
<evidence type="ECO:0000256" key="5">
    <source>
        <dbReference type="ARBA" id="ARBA00022840"/>
    </source>
</evidence>
<dbReference type="PANTHER" id="PTHR11659">
    <property type="entry name" value="GLUTAMYL-TRNA GLN AMIDOTRANSFERASE SUBUNIT B MITOCHONDRIAL AND PROKARYOTIC PET112-RELATED"/>
    <property type="match status" value="1"/>
</dbReference>
<dbReference type="InterPro" id="IPR006075">
    <property type="entry name" value="Asn/Gln-tRNA_Trfase_suB/E_cat"/>
</dbReference>
<evidence type="ECO:0000256" key="9">
    <source>
        <dbReference type="ARBA" id="ARBA00047913"/>
    </source>
</evidence>
<dbReference type="NCBIfam" id="NF004012">
    <property type="entry name" value="PRK05477.1-2"/>
    <property type="match status" value="1"/>
</dbReference>
<feature type="domain" description="Asn/Gln amidotransferase" evidence="10">
    <location>
        <begin position="170"/>
        <end position="317"/>
    </location>
</feature>
<evidence type="ECO:0000256" key="7">
    <source>
        <dbReference type="ARBA" id="ARBA00024799"/>
    </source>
</evidence>
<evidence type="ECO:0000259" key="10">
    <source>
        <dbReference type="SMART" id="SM00845"/>
    </source>
</evidence>
<keyword evidence="12" id="KW-1185">Reference proteome</keyword>
<dbReference type="InterPro" id="IPR017959">
    <property type="entry name" value="Asn/Gln-tRNA_amidoTrfase_suB/E"/>
</dbReference>
<evidence type="ECO:0000313" key="12">
    <source>
        <dbReference type="Proteomes" id="UP001280121"/>
    </source>
</evidence>
<evidence type="ECO:0000256" key="4">
    <source>
        <dbReference type="ARBA" id="ARBA00022741"/>
    </source>
</evidence>
<name>A0AAD9TX85_9ROSI</name>
<keyword evidence="3" id="KW-0436">Ligase</keyword>
<dbReference type="Proteomes" id="UP001280121">
    <property type="component" value="Unassembled WGS sequence"/>
</dbReference>
<comment type="similarity">
    <text evidence="1">Belongs to the GatB/GatE family. GatB subfamily.</text>
</comment>
<dbReference type="Pfam" id="PF02637">
    <property type="entry name" value="GatB_Yqey"/>
    <property type="match status" value="1"/>
</dbReference>
<comment type="catalytic activity">
    <reaction evidence="8">
        <text>L-aspartyl-tRNA(Asn) + L-glutamine + ATP + H2O = L-asparaginyl-tRNA(Asn) + L-glutamate + ADP + phosphate + 2 H(+)</text>
        <dbReference type="Rhea" id="RHEA:14513"/>
        <dbReference type="Rhea" id="RHEA-COMP:9674"/>
        <dbReference type="Rhea" id="RHEA-COMP:9677"/>
        <dbReference type="ChEBI" id="CHEBI:15377"/>
        <dbReference type="ChEBI" id="CHEBI:15378"/>
        <dbReference type="ChEBI" id="CHEBI:29985"/>
        <dbReference type="ChEBI" id="CHEBI:30616"/>
        <dbReference type="ChEBI" id="CHEBI:43474"/>
        <dbReference type="ChEBI" id="CHEBI:58359"/>
        <dbReference type="ChEBI" id="CHEBI:78515"/>
        <dbReference type="ChEBI" id="CHEBI:78516"/>
        <dbReference type="ChEBI" id="CHEBI:456216"/>
    </reaction>
</comment>
<reference evidence="11" key="1">
    <citation type="journal article" date="2023" name="Plant J.">
        <title>Genome sequences and population genomics provide insights into the demographic history, inbreeding, and mutation load of two 'living fossil' tree species of Dipteronia.</title>
        <authorList>
            <person name="Feng Y."/>
            <person name="Comes H.P."/>
            <person name="Chen J."/>
            <person name="Zhu S."/>
            <person name="Lu R."/>
            <person name="Zhang X."/>
            <person name="Li P."/>
            <person name="Qiu J."/>
            <person name="Olsen K.M."/>
            <person name="Qiu Y."/>
        </authorList>
    </citation>
    <scope>NUCLEOTIDE SEQUENCE</scope>
    <source>
        <strain evidence="11">KIB01</strain>
    </source>
</reference>